<dbReference type="AlphaFoldDB" id="A0A0J7YU56"/>
<comment type="catalytic activity">
    <reaction evidence="1">
        <text>ATP + protein L-histidine = ADP + protein N-phospho-L-histidine.</text>
        <dbReference type="EC" id="2.7.13.3"/>
    </reaction>
</comment>
<keyword evidence="6" id="KW-0418">Kinase</keyword>
<keyword evidence="9" id="KW-0812">Transmembrane</keyword>
<dbReference type="EC" id="2.7.13.3" evidence="2"/>
<dbReference type="PANTHER" id="PTHR24421">
    <property type="entry name" value="NITRATE/NITRITE SENSOR PROTEIN NARX-RELATED"/>
    <property type="match status" value="1"/>
</dbReference>
<evidence type="ECO:0000313" key="13">
    <source>
        <dbReference type="Proteomes" id="UP000037432"/>
    </source>
</evidence>
<dbReference type="GO" id="GO:0046983">
    <property type="term" value="F:protein dimerization activity"/>
    <property type="evidence" value="ECO:0007669"/>
    <property type="project" value="InterPro"/>
</dbReference>
<feature type="transmembrane region" description="Helical" evidence="9">
    <location>
        <begin position="160"/>
        <end position="179"/>
    </location>
</feature>
<reference evidence="12 13" key="1">
    <citation type="submission" date="2015-06" db="EMBL/GenBank/DDBJ databases">
        <authorList>
            <person name="Ju K.-S."/>
            <person name="Doroghazi J.R."/>
            <person name="Metcalf W.W."/>
        </authorList>
    </citation>
    <scope>NUCLEOTIDE SEQUENCE [LARGE SCALE GENOMIC DNA]</scope>
    <source>
        <strain evidence="12 13">NRRL 3414</strain>
    </source>
</reference>
<feature type="domain" description="Histidine kinase/HSP90-like ATPase" evidence="10">
    <location>
        <begin position="310"/>
        <end position="403"/>
    </location>
</feature>
<dbReference type="GO" id="GO:0005524">
    <property type="term" value="F:ATP binding"/>
    <property type="evidence" value="ECO:0007669"/>
    <property type="project" value="UniProtKB-KW"/>
</dbReference>
<dbReference type="CDD" id="cd16917">
    <property type="entry name" value="HATPase_UhpB-NarQ-NarX-like"/>
    <property type="match status" value="1"/>
</dbReference>
<sequence>MIDGPAVPGGRRHRGLHAVGVALMILAAGTDLLEAGLMAALGPQDGYSVTPWLQPATVLPLCLAAVLWPTARRPAWVSPALRIAVPAGASVALTVVAVLTDWPMGFGLGEIATLLYLLLVAVRSCPGWWATAFVGLCGVAVVILPARLPSLDGPGGGAGLGLLLPVMVAAGLGGYLRFLDHRRRAMVDRTRRSERLAMAADLHDFVAHHVTGILVQTQMAQMLATDPDQLRPVLRNIETSATEALASMRRTVGLLREAPDHTAATDGASRPLGDLAALPSLVEGFGGPVGPKVVLHRDPAVPDDLPAEVQTAAYRVVQEALTNVRRHAADADEVTVDLAHDGRALTVTVRDDGRGGTRIPQAARGGGFGLVGLTERVTALGGELRAGPRPTGQGWEVTAVLPTA</sequence>
<dbReference type="Proteomes" id="UP000037432">
    <property type="component" value="Unassembled WGS sequence"/>
</dbReference>
<feature type="transmembrane region" description="Helical" evidence="9">
    <location>
        <begin position="129"/>
        <end position="148"/>
    </location>
</feature>
<dbReference type="InterPro" id="IPR050482">
    <property type="entry name" value="Sensor_HK_TwoCompSys"/>
</dbReference>
<dbReference type="GO" id="GO:0000155">
    <property type="term" value="F:phosphorelay sensor kinase activity"/>
    <property type="evidence" value="ECO:0007669"/>
    <property type="project" value="InterPro"/>
</dbReference>
<feature type="transmembrane region" description="Helical" evidence="9">
    <location>
        <begin position="52"/>
        <end position="68"/>
    </location>
</feature>
<feature type="transmembrane region" description="Helical" evidence="9">
    <location>
        <begin position="80"/>
        <end position="99"/>
    </location>
</feature>
<organism evidence="12 13">
    <name type="scientific">Streptomyces viridochromogenes</name>
    <dbReference type="NCBI Taxonomy" id="1938"/>
    <lineage>
        <taxon>Bacteria</taxon>
        <taxon>Bacillati</taxon>
        <taxon>Actinomycetota</taxon>
        <taxon>Actinomycetes</taxon>
        <taxon>Kitasatosporales</taxon>
        <taxon>Streptomycetaceae</taxon>
        <taxon>Streptomyces</taxon>
    </lineage>
</organism>
<dbReference type="InterPro" id="IPR036890">
    <property type="entry name" value="HATPase_C_sf"/>
</dbReference>
<evidence type="ECO:0000256" key="4">
    <source>
        <dbReference type="ARBA" id="ARBA00022679"/>
    </source>
</evidence>
<dbReference type="Pfam" id="PF02518">
    <property type="entry name" value="HATPase_c"/>
    <property type="match status" value="1"/>
</dbReference>
<dbReference type="EMBL" id="LFNT01000125">
    <property type="protein sequence ID" value="KMS66972.1"/>
    <property type="molecule type" value="Genomic_DNA"/>
</dbReference>
<keyword evidence="7" id="KW-0067">ATP-binding</keyword>
<keyword evidence="4" id="KW-0808">Transferase</keyword>
<evidence type="ECO:0000259" key="11">
    <source>
        <dbReference type="Pfam" id="PF07730"/>
    </source>
</evidence>
<dbReference type="InterPro" id="IPR011712">
    <property type="entry name" value="Sig_transdc_His_kin_sub3_dim/P"/>
</dbReference>
<keyword evidence="8" id="KW-0902">Two-component regulatory system</keyword>
<evidence type="ECO:0000256" key="6">
    <source>
        <dbReference type="ARBA" id="ARBA00022777"/>
    </source>
</evidence>
<evidence type="ECO:0000256" key="8">
    <source>
        <dbReference type="ARBA" id="ARBA00023012"/>
    </source>
</evidence>
<name>A0A0J7YU56_STRVR</name>
<keyword evidence="3" id="KW-0597">Phosphoprotein</keyword>
<dbReference type="Gene3D" id="1.20.5.1930">
    <property type="match status" value="1"/>
</dbReference>
<feature type="transmembrane region" description="Helical" evidence="9">
    <location>
        <begin position="21"/>
        <end position="40"/>
    </location>
</feature>
<proteinExistence type="predicted"/>
<evidence type="ECO:0000256" key="7">
    <source>
        <dbReference type="ARBA" id="ARBA00022840"/>
    </source>
</evidence>
<feature type="transmembrane region" description="Helical" evidence="9">
    <location>
        <begin position="105"/>
        <end position="122"/>
    </location>
</feature>
<evidence type="ECO:0000256" key="3">
    <source>
        <dbReference type="ARBA" id="ARBA00022553"/>
    </source>
</evidence>
<evidence type="ECO:0000259" key="10">
    <source>
        <dbReference type="Pfam" id="PF02518"/>
    </source>
</evidence>
<evidence type="ECO:0000256" key="2">
    <source>
        <dbReference type="ARBA" id="ARBA00012438"/>
    </source>
</evidence>
<evidence type="ECO:0000256" key="9">
    <source>
        <dbReference type="SAM" id="Phobius"/>
    </source>
</evidence>
<gene>
    <name evidence="12" type="ORF">ACM01_44475</name>
</gene>
<dbReference type="InterPro" id="IPR003594">
    <property type="entry name" value="HATPase_dom"/>
</dbReference>
<dbReference type="Pfam" id="PF07730">
    <property type="entry name" value="HisKA_3"/>
    <property type="match status" value="1"/>
</dbReference>
<dbReference type="Gene3D" id="3.30.565.10">
    <property type="entry name" value="Histidine kinase-like ATPase, C-terminal domain"/>
    <property type="match status" value="1"/>
</dbReference>
<keyword evidence="9" id="KW-1133">Transmembrane helix</keyword>
<comment type="caution">
    <text evidence="12">The sequence shown here is derived from an EMBL/GenBank/DDBJ whole genome shotgun (WGS) entry which is preliminary data.</text>
</comment>
<evidence type="ECO:0000256" key="1">
    <source>
        <dbReference type="ARBA" id="ARBA00000085"/>
    </source>
</evidence>
<dbReference type="PATRIC" id="fig|1938.3.peg.1412"/>
<evidence type="ECO:0000256" key="5">
    <source>
        <dbReference type="ARBA" id="ARBA00022741"/>
    </source>
</evidence>
<keyword evidence="9" id="KW-0472">Membrane</keyword>
<keyword evidence="5" id="KW-0547">Nucleotide-binding</keyword>
<feature type="domain" description="Signal transduction histidine kinase subgroup 3 dimerisation and phosphoacceptor" evidence="11">
    <location>
        <begin position="194"/>
        <end position="258"/>
    </location>
</feature>
<dbReference type="GO" id="GO:0016020">
    <property type="term" value="C:membrane"/>
    <property type="evidence" value="ECO:0007669"/>
    <property type="project" value="InterPro"/>
</dbReference>
<evidence type="ECO:0000313" key="12">
    <source>
        <dbReference type="EMBL" id="KMS66972.1"/>
    </source>
</evidence>
<dbReference type="PANTHER" id="PTHR24421:SF10">
    <property type="entry name" value="NITRATE_NITRITE SENSOR PROTEIN NARQ"/>
    <property type="match status" value="1"/>
</dbReference>
<protein>
    <recommendedName>
        <fullName evidence="2">histidine kinase</fullName>
        <ecNumber evidence="2">2.7.13.3</ecNumber>
    </recommendedName>
</protein>
<dbReference type="SUPFAM" id="SSF55874">
    <property type="entry name" value="ATPase domain of HSP90 chaperone/DNA topoisomerase II/histidine kinase"/>
    <property type="match status" value="1"/>
</dbReference>
<accession>A0A0J7YU56</accession>